<keyword evidence="1" id="KW-1133">Transmembrane helix</keyword>
<sequence>MKNNNKYFFTSLMYHATIYNYILPSHISFPFFPIEITWQNTLGAALLIGSILLLTIKPNVRKEKDGANRS</sequence>
<accession>A0A916S063</accession>
<dbReference type="Proteomes" id="UP000613512">
    <property type="component" value="Unassembled WGS sequence"/>
</dbReference>
<protein>
    <submittedName>
        <fullName evidence="2">Uncharacterized protein</fullName>
    </submittedName>
</protein>
<feature type="transmembrane region" description="Helical" evidence="1">
    <location>
        <begin position="12"/>
        <end position="32"/>
    </location>
</feature>
<reference evidence="2" key="2">
    <citation type="submission" date="2020-09" db="EMBL/GenBank/DDBJ databases">
        <authorList>
            <person name="Sun Q."/>
            <person name="Zhou Y."/>
        </authorList>
    </citation>
    <scope>NUCLEOTIDE SEQUENCE</scope>
    <source>
        <strain evidence="2">CGMCC 1.12408</strain>
    </source>
</reference>
<keyword evidence="3" id="KW-1185">Reference proteome</keyword>
<proteinExistence type="predicted"/>
<keyword evidence="1" id="KW-0812">Transmembrane</keyword>
<name>A0A916S063_9BACI</name>
<reference evidence="2" key="1">
    <citation type="journal article" date="2014" name="Int. J. Syst. Evol. Microbiol.">
        <title>Complete genome sequence of Corynebacterium casei LMG S-19264T (=DSM 44701T), isolated from a smear-ripened cheese.</title>
        <authorList>
            <consortium name="US DOE Joint Genome Institute (JGI-PGF)"/>
            <person name="Walter F."/>
            <person name="Albersmeier A."/>
            <person name="Kalinowski J."/>
            <person name="Ruckert C."/>
        </authorList>
    </citation>
    <scope>NUCLEOTIDE SEQUENCE</scope>
    <source>
        <strain evidence="2">CGMCC 1.12408</strain>
    </source>
</reference>
<dbReference type="AlphaFoldDB" id="A0A916S063"/>
<dbReference type="RefSeq" id="WP_188384753.1">
    <property type="nucleotide sequence ID" value="NZ_BMEY01000010.1"/>
</dbReference>
<gene>
    <name evidence="2" type="ORF">GCM10008025_22430</name>
</gene>
<evidence type="ECO:0000256" key="1">
    <source>
        <dbReference type="SAM" id="Phobius"/>
    </source>
</evidence>
<feature type="transmembrane region" description="Helical" evidence="1">
    <location>
        <begin position="38"/>
        <end position="56"/>
    </location>
</feature>
<comment type="caution">
    <text evidence="2">The sequence shown here is derived from an EMBL/GenBank/DDBJ whole genome shotgun (WGS) entry which is preliminary data.</text>
</comment>
<organism evidence="2 3">
    <name type="scientific">Ornithinibacillus halotolerans</name>
    <dbReference type="NCBI Taxonomy" id="1274357"/>
    <lineage>
        <taxon>Bacteria</taxon>
        <taxon>Bacillati</taxon>
        <taxon>Bacillota</taxon>
        <taxon>Bacilli</taxon>
        <taxon>Bacillales</taxon>
        <taxon>Bacillaceae</taxon>
        <taxon>Ornithinibacillus</taxon>
    </lineage>
</organism>
<keyword evidence="1" id="KW-0472">Membrane</keyword>
<evidence type="ECO:0000313" key="2">
    <source>
        <dbReference type="EMBL" id="GGA78459.1"/>
    </source>
</evidence>
<evidence type="ECO:0000313" key="3">
    <source>
        <dbReference type="Proteomes" id="UP000613512"/>
    </source>
</evidence>
<dbReference type="EMBL" id="BMEY01000010">
    <property type="protein sequence ID" value="GGA78459.1"/>
    <property type="molecule type" value="Genomic_DNA"/>
</dbReference>